<dbReference type="PANTHER" id="PTHR24040">
    <property type="entry name" value="LAMININ G-LIKE DOMAIN-CONTAINING PROTEIN"/>
    <property type="match status" value="1"/>
</dbReference>
<organism evidence="12 13">
    <name type="scientific">Eptatretus burgeri</name>
    <name type="common">Inshore hagfish</name>
    <dbReference type="NCBI Taxonomy" id="7764"/>
    <lineage>
        <taxon>Eukaryota</taxon>
        <taxon>Metazoa</taxon>
        <taxon>Chordata</taxon>
        <taxon>Craniata</taxon>
        <taxon>Vertebrata</taxon>
        <taxon>Cyclostomata</taxon>
        <taxon>Myxini</taxon>
        <taxon>Myxiniformes</taxon>
        <taxon>Myxinidae</taxon>
        <taxon>Eptatretinae</taxon>
        <taxon>Eptatretus</taxon>
    </lineage>
</organism>
<evidence type="ECO:0000256" key="2">
    <source>
        <dbReference type="ARBA" id="ARBA00022525"/>
    </source>
</evidence>
<dbReference type="InterPro" id="IPR001881">
    <property type="entry name" value="EGF-like_Ca-bd_dom"/>
</dbReference>
<reference evidence="12" key="1">
    <citation type="submission" date="2025-08" db="UniProtKB">
        <authorList>
            <consortium name="Ensembl"/>
        </authorList>
    </citation>
    <scope>IDENTIFICATION</scope>
</reference>
<accession>A0A8C4WUQ4</accession>
<dbReference type="InterPro" id="IPR026823">
    <property type="entry name" value="cEGF"/>
</dbReference>
<dbReference type="GeneTree" id="ENSGT00940000159437"/>
<dbReference type="GO" id="GO:0005509">
    <property type="term" value="F:calcium ion binding"/>
    <property type="evidence" value="ECO:0007669"/>
    <property type="project" value="InterPro"/>
</dbReference>
<dbReference type="InterPro" id="IPR049883">
    <property type="entry name" value="NOTCH1_EGF-like"/>
</dbReference>
<evidence type="ECO:0000259" key="11">
    <source>
        <dbReference type="PROSITE" id="PS50026"/>
    </source>
</evidence>
<evidence type="ECO:0000256" key="5">
    <source>
        <dbReference type="ARBA" id="ARBA00022737"/>
    </source>
</evidence>
<evidence type="ECO:0000313" key="12">
    <source>
        <dbReference type="Ensembl" id="ENSEBUP00000011814.1"/>
    </source>
</evidence>
<dbReference type="PROSITE" id="PS50026">
    <property type="entry name" value="EGF_3"/>
    <property type="match status" value="3"/>
</dbReference>
<proteinExistence type="predicted"/>
<keyword evidence="7" id="KW-0325">Glycoprotein</keyword>
<dbReference type="FunFam" id="2.10.25.10:FF:000038">
    <property type="entry name" value="Fibrillin 2"/>
    <property type="match status" value="1"/>
</dbReference>
<comment type="caution">
    <text evidence="8">Lacks conserved residue(s) required for the propagation of feature annotation.</text>
</comment>
<feature type="domain" description="EGF-like" evidence="11">
    <location>
        <begin position="105"/>
        <end position="143"/>
    </location>
</feature>
<dbReference type="AlphaFoldDB" id="A0A8C4WUQ4"/>
<keyword evidence="4" id="KW-0732">Signal</keyword>
<dbReference type="PROSITE" id="PS00010">
    <property type="entry name" value="ASX_HYDROXYL"/>
    <property type="match status" value="3"/>
</dbReference>
<dbReference type="Gene3D" id="2.10.25.10">
    <property type="entry name" value="Laminin"/>
    <property type="match status" value="4"/>
</dbReference>
<reference evidence="12" key="2">
    <citation type="submission" date="2025-09" db="UniProtKB">
        <authorList>
            <consortium name="Ensembl"/>
        </authorList>
    </citation>
    <scope>IDENTIFICATION</scope>
</reference>
<keyword evidence="5" id="KW-0677">Repeat</keyword>
<feature type="domain" description="EGF-like" evidence="11">
    <location>
        <begin position="61"/>
        <end position="99"/>
    </location>
</feature>
<dbReference type="Proteomes" id="UP000694388">
    <property type="component" value="Unplaced"/>
</dbReference>
<dbReference type="Pfam" id="PF12662">
    <property type="entry name" value="cEGF"/>
    <property type="match status" value="1"/>
</dbReference>
<dbReference type="InterPro" id="IPR009030">
    <property type="entry name" value="Growth_fac_rcpt_cys_sf"/>
</dbReference>
<dbReference type="FunFam" id="2.10.25.10:FF:000014">
    <property type="entry name" value="Latent-transforming growth factor beta-binding protein 3"/>
    <property type="match status" value="1"/>
</dbReference>
<dbReference type="PROSITE" id="PS01186">
    <property type="entry name" value="EGF_2"/>
    <property type="match status" value="2"/>
</dbReference>
<feature type="transmembrane region" description="Helical" evidence="10">
    <location>
        <begin position="322"/>
        <end position="343"/>
    </location>
</feature>
<keyword evidence="3 8" id="KW-0245">EGF-like domain</keyword>
<evidence type="ECO:0000256" key="1">
    <source>
        <dbReference type="ARBA" id="ARBA00004613"/>
    </source>
</evidence>
<feature type="region of interest" description="Disordered" evidence="9">
    <location>
        <begin position="37"/>
        <end position="59"/>
    </location>
</feature>
<dbReference type="SUPFAM" id="SSF57184">
    <property type="entry name" value="Growth factor receptor domain"/>
    <property type="match status" value="1"/>
</dbReference>
<evidence type="ECO:0000256" key="9">
    <source>
        <dbReference type="SAM" id="MobiDB-lite"/>
    </source>
</evidence>
<evidence type="ECO:0000313" key="13">
    <source>
        <dbReference type="Proteomes" id="UP000694388"/>
    </source>
</evidence>
<dbReference type="SMART" id="SM00181">
    <property type="entry name" value="EGF"/>
    <property type="match status" value="4"/>
</dbReference>
<dbReference type="InterPro" id="IPR018097">
    <property type="entry name" value="EGF_Ca-bd_CS"/>
</dbReference>
<evidence type="ECO:0000256" key="3">
    <source>
        <dbReference type="ARBA" id="ARBA00022536"/>
    </source>
</evidence>
<keyword evidence="13" id="KW-1185">Reference proteome</keyword>
<keyword evidence="10" id="KW-0472">Membrane</keyword>
<dbReference type="Pfam" id="PF07645">
    <property type="entry name" value="EGF_CA"/>
    <property type="match status" value="2"/>
</dbReference>
<dbReference type="Ensembl" id="ENSEBUT00000012390.1">
    <property type="protein sequence ID" value="ENSEBUP00000011814.1"/>
    <property type="gene ID" value="ENSEBUG00000007548.1"/>
</dbReference>
<name>A0A8C4WUQ4_EPTBU</name>
<dbReference type="InterPro" id="IPR000742">
    <property type="entry name" value="EGF"/>
</dbReference>
<dbReference type="GO" id="GO:0005576">
    <property type="term" value="C:extracellular region"/>
    <property type="evidence" value="ECO:0007669"/>
    <property type="project" value="UniProtKB-SubCell"/>
</dbReference>
<protein>
    <recommendedName>
        <fullName evidence="11">EGF-like domain-containing protein</fullName>
    </recommendedName>
</protein>
<keyword evidence="6" id="KW-1015">Disulfide bond</keyword>
<evidence type="ECO:0000256" key="7">
    <source>
        <dbReference type="ARBA" id="ARBA00023180"/>
    </source>
</evidence>
<evidence type="ECO:0000256" key="10">
    <source>
        <dbReference type="SAM" id="Phobius"/>
    </source>
</evidence>
<keyword evidence="10" id="KW-0812">Transmembrane</keyword>
<comment type="subcellular location">
    <subcellularLocation>
        <location evidence="1">Secreted</location>
    </subcellularLocation>
</comment>
<dbReference type="CDD" id="cd00054">
    <property type="entry name" value="EGF_CA"/>
    <property type="match status" value="4"/>
</dbReference>
<dbReference type="PROSITE" id="PS01187">
    <property type="entry name" value="EGF_CA"/>
    <property type="match status" value="1"/>
</dbReference>
<keyword evidence="10" id="KW-1133">Transmembrane helix</keyword>
<feature type="domain" description="EGF-like" evidence="11">
    <location>
        <begin position="179"/>
        <end position="219"/>
    </location>
</feature>
<evidence type="ECO:0000256" key="6">
    <source>
        <dbReference type="ARBA" id="ARBA00023157"/>
    </source>
</evidence>
<keyword evidence="2" id="KW-0964">Secreted</keyword>
<dbReference type="FunFam" id="2.10.25.10:FF:000010">
    <property type="entry name" value="Pro-epidermal growth factor"/>
    <property type="match status" value="1"/>
</dbReference>
<sequence>MICVNHHGGYMCVSPSARVITFGGDDRSAWEAQIDDEDDTHVPQPQYSPIHTPLEPPDPHDVDECAEDHSPCIEPLVCTNVPGTFHCQCPKGYLTTQYVHLDPTDVDECQLRPCQQVCVNTPGSFQCQCHRGFTLTADGRGCEGKQLERRHNAKSYFKSCHSCPISESGLSNCTPCPADVDECQAHVSPCRYNCHNTPGSFYCSCPHGFALHRNARDCVDINECDSGSHDCGPSSDCMNMPGGYRCIEKMRCQSPYSRVSHDTCACTAGHSACLRRPHSISRRFIFMSTKRRAPANLFHVRATRIQRGAHASFRLRSDSPGVPAHFILTVGIFSSFYFLLVLFNNKMQPPELLSQHHAIVFKLGASSDFMHCMI</sequence>
<dbReference type="GO" id="GO:0071944">
    <property type="term" value="C:cell periphery"/>
    <property type="evidence" value="ECO:0007669"/>
    <property type="project" value="UniProtKB-ARBA"/>
</dbReference>
<dbReference type="InterPro" id="IPR000152">
    <property type="entry name" value="EGF-type_Asp/Asn_hydroxyl_site"/>
</dbReference>
<evidence type="ECO:0000256" key="8">
    <source>
        <dbReference type="PROSITE-ProRule" id="PRU00076"/>
    </source>
</evidence>
<dbReference type="PANTHER" id="PTHR24040:SF13">
    <property type="entry name" value="FIBROPELLIN-1"/>
    <property type="match status" value="1"/>
</dbReference>
<evidence type="ECO:0000256" key="4">
    <source>
        <dbReference type="ARBA" id="ARBA00022729"/>
    </source>
</evidence>
<dbReference type="InterPro" id="IPR051145">
    <property type="entry name" value="GAS-SHBG-PROS"/>
</dbReference>
<dbReference type="SMART" id="SM00179">
    <property type="entry name" value="EGF_CA"/>
    <property type="match status" value="4"/>
</dbReference>